<dbReference type="Proteomes" id="UP000811246">
    <property type="component" value="Chromosome 15"/>
</dbReference>
<comment type="caution">
    <text evidence="2">The sequence shown here is derived from an EMBL/GenBank/DDBJ whole genome shotgun (WGS) entry which is preliminary data.</text>
</comment>
<name>A0A922ADG6_CARIL</name>
<accession>A0A922ADG6</accession>
<evidence type="ECO:0000313" key="2">
    <source>
        <dbReference type="EMBL" id="KAG6675602.1"/>
    </source>
</evidence>
<dbReference type="EMBL" id="CM031839">
    <property type="protein sequence ID" value="KAG6675602.1"/>
    <property type="molecule type" value="Genomic_DNA"/>
</dbReference>
<gene>
    <name evidence="2" type="ORF">I3842_15G111800</name>
</gene>
<sequence>MIIKKNRITDCTTNISFCVLALIFVLMQIEKPNLAHSEKGTLSPKL</sequence>
<protein>
    <submittedName>
        <fullName evidence="2">Uncharacterized protein</fullName>
    </submittedName>
</protein>
<evidence type="ECO:0000256" key="1">
    <source>
        <dbReference type="SAM" id="Phobius"/>
    </source>
</evidence>
<keyword evidence="1" id="KW-1133">Transmembrane helix</keyword>
<keyword evidence="1" id="KW-0812">Transmembrane</keyword>
<organism evidence="2 3">
    <name type="scientific">Carya illinoinensis</name>
    <name type="common">Pecan</name>
    <dbReference type="NCBI Taxonomy" id="32201"/>
    <lineage>
        <taxon>Eukaryota</taxon>
        <taxon>Viridiplantae</taxon>
        <taxon>Streptophyta</taxon>
        <taxon>Embryophyta</taxon>
        <taxon>Tracheophyta</taxon>
        <taxon>Spermatophyta</taxon>
        <taxon>Magnoliopsida</taxon>
        <taxon>eudicotyledons</taxon>
        <taxon>Gunneridae</taxon>
        <taxon>Pentapetalae</taxon>
        <taxon>rosids</taxon>
        <taxon>fabids</taxon>
        <taxon>Fagales</taxon>
        <taxon>Juglandaceae</taxon>
        <taxon>Carya</taxon>
    </lineage>
</organism>
<dbReference type="AlphaFoldDB" id="A0A922ADG6"/>
<evidence type="ECO:0000313" key="3">
    <source>
        <dbReference type="Proteomes" id="UP000811246"/>
    </source>
</evidence>
<proteinExistence type="predicted"/>
<reference evidence="2" key="1">
    <citation type="submission" date="2021-01" db="EMBL/GenBank/DDBJ databases">
        <authorList>
            <person name="Lovell J.T."/>
            <person name="Bentley N."/>
            <person name="Bhattarai G."/>
            <person name="Jenkins J.W."/>
            <person name="Sreedasyam A."/>
            <person name="Alarcon Y."/>
            <person name="Bock C."/>
            <person name="Boston L."/>
            <person name="Carlson J."/>
            <person name="Cervantes K."/>
            <person name="Clermont K."/>
            <person name="Krom N."/>
            <person name="Kubenka K."/>
            <person name="Mamidi S."/>
            <person name="Mattison C."/>
            <person name="Monteros M."/>
            <person name="Pisani C."/>
            <person name="Plott C."/>
            <person name="Rajasekar S."/>
            <person name="Rhein H.S."/>
            <person name="Rohla C."/>
            <person name="Song M."/>
            <person name="Hilaire R.S."/>
            <person name="Shu S."/>
            <person name="Wells L."/>
            <person name="Wang X."/>
            <person name="Webber J."/>
            <person name="Heerema R.J."/>
            <person name="Klein P."/>
            <person name="Conner P."/>
            <person name="Grauke L."/>
            <person name="Grimwood J."/>
            <person name="Schmutz J."/>
            <person name="Randall J.J."/>
        </authorList>
    </citation>
    <scope>NUCLEOTIDE SEQUENCE</scope>
    <source>
        <tissue evidence="2">Leaf</tissue>
    </source>
</reference>
<keyword evidence="1" id="KW-0472">Membrane</keyword>
<feature type="transmembrane region" description="Helical" evidence="1">
    <location>
        <begin position="12"/>
        <end position="29"/>
    </location>
</feature>